<evidence type="ECO:0000256" key="4">
    <source>
        <dbReference type="ARBA" id="ARBA00022581"/>
    </source>
</evidence>
<comment type="function">
    <text evidence="16">Plays a major role in the induction and maintenance of cellular transformation. E6 associates with host UBE3A/E6-AP ubiquitin-protein ligase and modulates its activity. Protects host keratinocytes from apoptosis by mediating the degradation of host BAK1. May also inhibit host immune response.</text>
</comment>
<evidence type="ECO:0000256" key="2">
    <source>
        <dbReference type="ARBA" id="ARBA00022518"/>
    </source>
</evidence>
<dbReference type="InterPro" id="IPR001334">
    <property type="entry name" value="E6"/>
</dbReference>
<accession>A0A385PHK2</accession>
<dbReference type="GO" id="GO:0052150">
    <property type="term" value="P:symbiont-mediated perturbation of host apoptosis"/>
    <property type="evidence" value="ECO:0007669"/>
    <property type="project" value="UniProtKB-KW"/>
</dbReference>
<dbReference type="InterPro" id="IPR038575">
    <property type="entry name" value="E6_sf"/>
</dbReference>
<evidence type="ECO:0000256" key="3">
    <source>
        <dbReference type="ARBA" id="ARBA00022562"/>
    </source>
</evidence>
<comment type="similarity">
    <text evidence="1 16 17">Belongs to the papillomaviridae E6 protein family.</text>
</comment>
<evidence type="ECO:0000313" key="18">
    <source>
        <dbReference type="EMBL" id="AYA93401.1"/>
    </source>
</evidence>
<keyword evidence="9 16" id="KW-0805">Transcription regulation</keyword>
<comment type="caution">
    <text evidence="16">Lacks conserved residue(s) required for the propagation of feature annotation.</text>
</comment>
<keyword evidence="8 16" id="KW-0862">Zinc</keyword>
<dbReference type="GO" id="GO:0052170">
    <property type="term" value="P:symbiont-mediated suppression of host innate immune response"/>
    <property type="evidence" value="ECO:0007669"/>
    <property type="project" value="UniProtKB-KW"/>
</dbReference>
<feature type="zinc finger region" evidence="16">
    <location>
        <begin position="99"/>
        <end position="135"/>
    </location>
</feature>
<evidence type="ECO:0000256" key="16">
    <source>
        <dbReference type="HAMAP-Rule" id="MF_04006"/>
    </source>
</evidence>
<keyword evidence="5 16" id="KW-1090">Inhibition of host innate immune response by virus</keyword>
<dbReference type="GO" id="GO:0039502">
    <property type="term" value="P:symbiont-mediated suppression of host type I interferon-mediated signaling pathway"/>
    <property type="evidence" value="ECO:0007669"/>
    <property type="project" value="UniProtKB-UniRule"/>
</dbReference>
<dbReference type="EMBL" id="MH777156">
    <property type="protein sequence ID" value="AYA93401.1"/>
    <property type="molecule type" value="Genomic_DNA"/>
</dbReference>
<dbReference type="GO" id="GO:0003677">
    <property type="term" value="F:DNA binding"/>
    <property type="evidence" value="ECO:0007669"/>
    <property type="project" value="UniProtKB-UniRule"/>
</dbReference>
<evidence type="ECO:0000256" key="10">
    <source>
        <dbReference type="ARBA" id="ARBA00023125"/>
    </source>
</evidence>
<dbReference type="GO" id="GO:0039648">
    <property type="term" value="P:symbiont-mediated perturbation of host ubiquitin-like protein modification"/>
    <property type="evidence" value="ECO:0007669"/>
    <property type="project" value="UniProtKB-UniRule"/>
</dbReference>
<dbReference type="GO" id="GO:0006351">
    <property type="term" value="P:DNA-templated transcription"/>
    <property type="evidence" value="ECO:0007669"/>
    <property type="project" value="UniProtKB-UniRule"/>
</dbReference>
<evidence type="ECO:0000256" key="13">
    <source>
        <dbReference type="ARBA" id="ARBA00023200"/>
    </source>
</evidence>
<dbReference type="SUPFAM" id="SSF161229">
    <property type="entry name" value="E6 C-terminal domain-like"/>
    <property type="match status" value="2"/>
</dbReference>
<comment type="subunit">
    <text evidence="16">Forms homodimers. Interacts with ubiquitin-protein ligase UBE3A/E6-AP; this interaction stimulates UBE3A ubiquitin activity. Interacts with host BAK1.</text>
</comment>
<dbReference type="HAMAP" id="MF_04006">
    <property type="entry name" value="HPV_E6"/>
    <property type="match status" value="1"/>
</dbReference>
<keyword evidence="13 16" id="KW-1035">Host cytoplasm</keyword>
<comment type="subcellular location">
    <subcellularLocation>
        <location evidence="16 17">Host cytoplasm</location>
    </subcellularLocation>
    <subcellularLocation>
        <location evidence="16 17">Host nucleus</location>
    </subcellularLocation>
</comment>
<keyword evidence="2 16" id="KW-0244">Early protein</keyword>
<dbReference type="GO" id="GO:0008270">
    <property type="term" value="F:zinc ion binding"/>
    <property type="evidence" value="ECO:0007669"/>
    <property type="project" value="UniProtKB-KW"/>
</dbReference>
<reference evidence="18" key="1">
    <citation type="journal article" date="2018" name="Nat. Med.">
        <title>Expanded skin virome in DOCK8-deficient patients.</title>
        <authorList>
            <consortium name="NISC Comparative Sequencing Program"/>
            <person name="Tirosh O."/>
            <person name="Conlan S."/>
            <person name="Deming C."/>
            <person name="Lee-Lin S.Q."/>
            <person name="Huang X."/>
            <person name="Su H.C."/>
            <person name="Freeman A.F."/>
            <person name="Segre J.A."/>
            <person name="Kong H.H."/>
        </authorList>
    </citation>
    <scope>NUCLEOTIDE SEQUENCE</scope>
    <source>
        <strain evidence="18">HPV-mSK_008</strain>
    </source>
</reference>
<gene>
    <name evidence="16" type="primary">E6</name>
</gene>
<keyword evidence="3 16" id="KW-1048">Host nucleus</keyword>
<keyword evidence="15 16" id="KW-1119">Modulation of host cell apoptosis by virus</keyword>
<feature type="zinc finger region" evidence="16">
    <location>
        <begin position="26"/>
        <end position="62"/>
    </location>
</feature>
<dbReference type="GO" id="GO:0006355">
    <property type="term" value="P:regulation of DNA-templated transcription"/>
    <property type="evidence" value="ECO:0007669"/>
    <property type="project" value="UniProtKB-UniRule"/>
</dbReference>
<keyword evidence="6 16" id="KW-0479">Metal-binding</keyword>
<keyword evidence="12 16" id="KW-0804">Transcription</keyword>
<evidence type="ECO:0000256" key="7">
    <source>
        <dbReference type="ARBA" id="ARBA00022771"/>
    </source>
</evidence>
<evidence type="ECO:0000256" key="8">
    <source>
        <dbReference type="ARBA" id="ARBA00022833"/>
    </source>
</evidence>
<evidence type="ECO:0000256" key="12">
    <source>
        <dbReference type="ARBA" id="ARBA00023163"/>
    </source>
</evidence>
<keyword evidence="7 16" id="KW-0863">Zinc-finger</keyword>
<keyword evidence="4 16" id="KW-0945">Host-virus interaction</keyword>
<evidence type="ECO:0000256" key="5">
    <source>
        <dbReference type="ARBA" id="ARBA00022632"/>
    </source>
</evidence>
<evidence type="ECO:0000256" key="1">
    <source>
        <dbReference type="ARBA" id="ARBA00006346"/>
    </source>
</evidence>
<dbReference type="Gene3D" id="3.30.240.40">
    <property type="entry name" value="E6 early regulatory protein"/>
    <property type="match status" value="2"/>
</dbReference>
<evidence type="ECO:0000256" key="14">
    <source>
        <dbReference type="ARBA" id="ARBA00023280"/>
    </source>
</evidence>
<proteinExistence type="inferred from homology"/>
<dbReference type="Pfam" id="PF00518">
    <property type="entry name" value="E6"/>
    <property type="match status" value="1"/>
</dbReference>
<evidence type="ECO:0000256" key="9">
    <source>
        <dbReference type="ARBA" id="ARBA00023015"/>
    </source>
</evidence>
<evidence type="ECO:0000256" key="6">
    <source>
        <dbReference type="ARBA" id="ARBA00022723"/>
    </source>
</evidence>
<name>A0A385PHK2_9PAPI</name>
<organism evidence="18">
    <name type="scientific">Human papillomavirus</name>
    <dbReference type="NCBI Taxonomy" id="10566"/>
    <lineage>
        <taxon>Viruses</taxon>
        <taxon>Monodnaviria</taxon>
        <taxon>Shotokuvirae</taxon>
        <taxon>Cossaviricota</taxon>
        <taxon>Papovaviricetes</taxon>
        <taxon>Zurhausenvirales</taxon>
        <taxon>Papillomaviridae</taxon>
    </lineage>
</organism>
<keyword evidence="11 16" id="KW-0010">Activator</keyword>
<dbReference type="GO" id="GO:0042025">
    <property type="term" value="C:host cell nucleus"/>
    <property type="evidence" value="ECO:0007669"/>
    <property type="project" value="UniProtKB-SubCell"/>
</dbReference>
<keyword evidence="14 16" id="KW-0899">Viral immunoevasion</keyword>
<keyword evidence="10 16" id="KW-0238">DNA-binding</keyword>
<protein>
    <recommendedName>
        <fullName evidence="16 17">Protein E6</fullName>
    </recommendedName>
</protein>
<evidence type="ECO:0000256" key="15">
    <source>
        <dbReference type="ARBA" id="ARBA00023323"/>
    </source>
</evidence>
<dbReference type="GO" id="GO:0030430">
    <property type="term" value="C:host cell cytoplasm"/>
    <property type="evidence" value="ECO:0007669"/>
    <property type="project" value="UniProtKB-SubCell"/>
</dbReference>
<evidence type="ECO:0000256" key="11">
    <source>
        <dbReference type="ARBA" id="ARBA00023159"/>
    </source>
</evidence>
<sequence length="140" mass="16578">MDALPTNLEDYCKHYGVSFFNLRLRCVFCNGLVDCIDLAAFHHKKLALVWKSNVCFVACTNCLKLSAAYEKERFYQCNIRSDLLSDVLHKPLSEIVIRCMYCLCKLDHIEKLEHCYKQQLFHLIRCRWRGRCRNCKYNEG</sequence>
<evidence type="ECO:0000256" key="17">
    <source>
        <dbReference type="RuleBase" id="RU363123"/>
    </source>
</evidence>